<feature type="domain" description="Glycoside hydrolase 35 catalytic" evidence="5">
    <location>
        <begin position="22"/>
        <end position="99"/>
    </location>
</feature>
<dbReference type="Pfam" id="PF01301">
    <property type="entry name" value="Glyco_hydro_35"/>
    <property type="match status" value="1"/>
</dbReference>
<dbReference type="Proteomes" id="UP001630127">
    <property type="component" value="Unassembled WGS sequence"/>
</dbReference>
<dbReference type="EMBL" id="JBJUIK010000010">
    <property type="protein sequence ID" value="KAL3516545.1"/>
    <property type="molecule type" value="Genomic_DNA"/>
</dbReference>
<evidence type="ECO:0000259" key="5">
    <source>
        <dbReference type="Pfam" id="PF01301"/>
    </source>
</evidence>
<comment type="similarity">
    <text evidence="2">Belongs to the glycosyl hydrolase 35 family.</text>
</comment>
<protein>
    <recommendedName>
        <fullName evidence="3">beta-galactosidase</fullName>
        <ecNumber evidence="3">3.2.1.23</ecNumber>
    </recommendedName>
</protein>
<dbReference type="GO" id="GO:0004565">
    <property type="term" value="F:beta-galactosidase activity"/>
    <property type="evidence" value="ECO:0007669"/>
    <property type="project" value="UniProtKB-EC"/>
</dbReference>
<evidence type="ECO:0000256" key="4">
    <source>
        <dbReference type="SAM" id="SignalP"/>
    </source>
</evidence>
<feature type="signal peptide" evidence="4">
    <location>
        <begin position="1"/>
        <end position="23"/>
    </location>
</feature>
<proteinExistence type="inferred from homology"/>
<feature type="chain" id="PRO_5044765917" description="beta-galactosidase" evidence="4">
    <location>
        <begin position="24"/>
        <end position="102"/>
    </location>
</feature>
<accession>A0ABD2ZAP7</accession>
<keyword evidence="4" id="KW-0732">Signal</keyword>
<dbReference type="InterPro" id="IPR031330">
    <property type="entry name" value="Gly_Hdrlase_35_cat"/>
</dbReference>
<evidence type="ECO:0000256" key="3">
    <source>
        <dbReference type="ARBA" id="ARBA00012756"/>
    </source>
</evidence>
<evidence type="ECO:0000313" key="6">
    <source>
        <dbReference type="EMBL" id="KAL3516545.1"/>
    </source>
</evidence>
<gene>
    <name evidence="6" type="ORF">ACH5RR_023447</name>
</gene>
<comment type="catalytic activity">
    <reaction evidence="1">
        <text>Hydrolysis of terminal non-reducing beta-D-galactose residues in beta-D-galactosides.</text>
        <dbReference type="EC" id="3.2.1.23"/>
    </reaction>
</comment>
<evidence type="ECO:0000313" key="7">
    <source>
        <dbReference type="Proteomes" id="UP001630127"/>
    </source>
</evidence>
<reference evidence="6 7" key="1">
    <citation type="submission" date="2024-11" db="EMBL/GenBank/DDBJ databases">
        <title>A near-complete genome assembly of Cinchona calisaya.</title>
        <authorList>
            <person name="Lian D.C."/>
            <person name="Zhao X.W."/>
            <person name="Wei L."/>
        </authorList>
    </citation>
    <scope>NUCLEOTIDE SEQUENCE [LARGE SCALE GENOMIC DNA]</scope>
    <source>
        <tissue evidence="6">Nenye</tissue>
    </source>
</reference>
<dbReference type="Gene3D" id="3.20.20.80">
    <property type="entry name" value="Glycosidases"/>
    <property type="match status" value="1"/>
</dbReference>
<dbReference type="SUPFAM" id="SSF51445">
    <property type="entry name" value="(Trans)glycosidases"/>
    <property type="match status" value="1"/>
</dbReference>
<dbReference type="AlphaFoldDB" id="A0ABD2ZAP7"/>
<dbReference type="PANTHER" id="PTHR23421">
    <property type="entry name" value="BETA-GALACTOSIDASE RELATED"/>
    <property type="match status" value="1"/>
</dbReference>
<sequence length="102" mass="11886">MLLLILEMIQNLILIAMLSFAESLNICVPWIICQQDDTPEPIIHTYNGYYGDQFNQSSKTIPEIWTKNWTGWFKEWGSLDPHRIAEDVAFVVAYFFQLEGTL</sequence>
<dbReference type="InterPro" id="IPR017853">
    <property type="entry name" value="GH"/>
</dbReference>
<comment type="caution">
    <text evidence="6">The sequence shown here is derived from an EMBL/GenBank/DDBJ whole genome shotgun (WGS) entry which is preliminary data.</text>
</comment>
<keyword evidence="7" id="KW-1185">Reference proteome</keyword>
<evidence type="ECO:0000256" key="1">
    <source>
        <dbReference type="ARBA" id="ARBA00001412"/>
    </source>
</evidence>
<dbReference type="EC" id="3.2.1.23" evidence="3"/>
<name>A0ABD2ZAP7_9GENT</name>
<dbReference type="InterPro" id="IPR001944">
    <property type="entry name" value="Glycoside_Hdrlase_35"/>
</dbReference>
<organism evidence="6 7">
    <name type="scientific">Cinchona calisaya</name>
    <dbReference type="NCBI Taxonomy" id="153742"/>
    <lineage>
        <taxon>Eukaryota</taxon>
        <taxon>Viridiplantae</taxon>
        <taxon>Streptophyta</taxon>
        <taxon>Embryophyta</taxon>
        <taxon>Tracheophyta</taxon>
        <taxon>Spermatophyta</taxon>
        <taxon>Magnoliopsida</taxon>
        <taxon>eudicotyledons</taxon>
        <taxon>Gunneridae</taxon>
        <taxon>Pentapetalae</taxon>
        <taxon>asterids</taxon>
        <taxon>lamiids</taxon>
        <taxon>Gentianales</taxon>
        <taxon>Rubiaceae</taxon>
        <taxon>Cinchonoideae</taxon>
        <taxon>Cinchoneae</taxon>
        <taxon>Cinchona</taxon>
    </lineage>
</organism>
<evidence type="ECO:0000256" key="2">
    <source>
        <dbReference type="ARBA" id="ARBA00009809"/>
    </source>
</evidence>